<accession>A0A916YCQ1</accession>
<dbReference type="AlphaFoldDB" id="A0A916YCQ1"/>
<dbReference type="EMBL" id="BMIO01000003">
    <property type="protein sequence ID" value="GGD40179.1"/>
    <property type="molecule type" value="Genomic_DNA"/>
</dbReference>
<protein>
    <submittedName>
        <fullName evidence="1">Uncharacterized protein</fullName>
    </submittedName>
</protein>
<dbReference type="Proteomes" id="UP000598997">
    <property type="component" value="Unassembled WGS sequence"/>
</dbReference>
<sequence>MDPIASDGSYPVTTHPACGVRDYPVLVIEQNHEATISKDFINLSLKRQQFFFRHELSFRYENISRDEKGSM</sequence>
<name>A0A916YCQ1_9SPHN</name>
<evidence type="ECO:0000313" key="1">
    <source>
        <dbReference type="EMBL" id="GGD40179.1"/>
    </source>
</evidence>
<organism evidence="1 2">
    <name type="scientific">Croceicoccus pelagius</name>
    <dbReference type="NCBI Taxonomy" id="1703341"/>
    <lineage>
        <taxon>Bacteria</taxon>
        <taxon>Pseudomonadati</taxon>
        <taxon>Pseudomonadota</taxon>
        <taxon>Alphaproteobacteria</taxon>
        <taxon>Sphingomonadales</taxon>
        <taxon>Erythrobacteraceae</taxon>
        <taxon>Croceicoccus</taxon>
    </lineage>
</organism>
<proteinExistence type="predicted"/>
<evidence type="ECO:0000313" key="2">
    <source>
        <dbReference type="Proteomes" id="UP000598997"/>
    </source>
</evidence>
<reference evidence="1 2" key="1">
    <citation type="journal article" date="2014" name="Int. J. Syst. Evol. Microbiol.">
        <title>Complete genome sequence of Corynebacterium casei LMG S-19264T (=DSM 44701T), isolated from a smear-ripened cheese.</title>
        <authorList>
            <consortium name="US DOE Joint Genome Institute (JGI-PGF)"/>
            <person name="Walter F."/>
            <person name="Albersmeier A."/>
            <person name="Kalinowski J."/>
            <person name="Ruckert C."/>
        </authorList>
    </citation>
    <scope>NUCLEOTIDE SEQUENCE [LARGE SCALE GENOMIC DNA]</scope>
    <source>
        <strain evidence="1 2">CGMCC 1.15358</strain>
    </source>
</reference>
<gene>
    <name evidence="1" type="ORF">GCM10010989_12960</name>
</gene>
<keyword evidence="2" id="KW-1185">Reference proteome</keyword>
<comment type="caution">
    <text evidence="1">The sequence shown here is derived from an EMBL/GenBank/DDBJ whole genome shotgun (WGS) entry which is preliminary data.</text>
</comment>